<keyword evidence="1" id="KW-0255">Endonuclease</keyword>
<dbReference type="RefSeq" id="YP_009807659.1">
    <property type="nucleotide sequence ID" value="NC_048027.1"/>
</dbReference>
<sequence>MAQGGKCAICQRAIGKRRKLAVDHDHDTGEVRGILCQPCNFTVLGRYDKEALQRAIDYLENPPARKVLK</sequence>
<gene>
    <name evidence="1" type="primary">107</name>
    <name evidence="1" type="ORF">SEA_FRYBERGER_107</name>
</gene>
<evidence type="ECO:0000313" key="2">
    <source>
        <dbReference type="Proteomes" id="UP000259952"/>
    </source>
</evidence>
<name>A0A346FCQ9_9CAUD</name>
<keyword evidence="1" id="KW-0540">Nuclease</keyword>
<proteinExistence type="predicted"/>
<dbReference type="Gene3D" id="3.40.1800.10">
    <property type="entry name" value="His-Me finger endonucleases"/>
    <property type="match status" value="1"/>
</dbReference>
<dbReference type="InterPro" id="IPR044925">
    <property type="entry name" value="His-Me_finger_sf"/>
</dbReference>
<dbReference type="InterPro" id="IPR038563">
    <property type="entry name" value="Endonuclease_7_sf"/>
</dbReference>
<accession>A0A346FCQ9</accession>
<dbReference type="EMBL" id="MH479913">
    <property type="protein sequence ID" value="AXN53523.1"/>
    <property type="molecule type" value="Genomic_DNA"/>
</dbReference>
<dbReference type="KEGG" id="vg:54998538"/>
<dbReference type="Pfam" id="PF02945">
    <property type="entry name" value="Endonuclease_7"/>
    <property type="match status" value="1"/>
</dbReference>
<dbReference type="Proteomes" id="UP000259952">
    <property type="component" value="Segment"/>
</dbReference>
<dbReference type="GeneID" id="54998538"/>
<keyword evidence="2" id="KW-1185">Reference proteome</keyword>
<dbReference type="InterPro" id="IPR004211">
    <property type="entry name" value="Endonuclease_7"/>
</dbReference>
<organism evidence="1 2">
    <name type="scientific">Gordonia phage Fryberger</name>
    <dbReference type="NCBI Taxonomy" id="2250392"/>
    <lineage>
        <taxon>Viruses</taxon>
        <taxon>Duplodnaviria</taxon>
        <taxon>Heunggongvirae</taxon>
        <taxon>Uroviricota</taxon>
        <taxon>Caudoviricetes</taxon>
        <taxon>Ronaldovirus</taxon>
        <taxon>Ronaldovirus fryberger</taxon>
    </lineage>
</organism>
<dbReference type="GO" id="GO:0004519">
    <property type="term" value="F:endonuclease activity"/>
    <property type="evidence" value="ECO:0007669"/>
    <property type="project" value="UniProtKB-KW"/>
</dbReference>
<evidence type="ECO:0000313" key="1">
    <source>
        <dbReference type="EMBL" id="AXN53523.1"/>
    </source>
</evidence>
<dbReference type="SUPFAM" id="SSF54060">
    <property type="entry name" value="His-Me finger endonucleases"/>
    <property type="match status" value="1"/>
</dbReference>
<protein>
    <submittedName>
        <fullName evidence="1">Endonuclease VII</fullName>
    </submittedName>
</protein>
<keyword evidence="1" id="KW-0378">Hydrolase</keyword>
<reference evidence="1 2" key="1">
    <citation type="submission" date="2018-06" db="EMBL/GenBank/DDBJ databases">
        <authorList>
            <person name="Searcy Z.E."/>
            <person name="Delesalle V.A."/>
            <person name="Garlena R.A."/>
            <person name="Russell D.A."/>
            <person name="Pope W.H."/>
            <person name="Jacobs-Sera D."/>
            <person name="Hatfull G.F."/>
        </authorList>
    </citation>
    <scope>NUCLEOTIDE SEQUENCE [LARGE SCALE GENOMIC DNA]</scope>
</reference>